<dbReference type="AlphaFoldDB" id="A0A5D0GIA4"/>
<dbReference type="RefSeq" id="WP_148454049.1">
    <property type="nucleotide sequence ID" value="NZ_VSFC01000023.1"/>
</dbReference>
<evidence type="ECO:0008006" key="4">
    <source>
        <dbReference type="Google" id="ProtNLM"/>
    </source>
</evidence>
<reference evidence="2 3" key="1">
    <citation type="submission" date="2019-08" db="EMBL/GenBank/DDBJ databases">
        <title>Formosa sediminis sp. nov., isolated from marine sediment.</title>
        <authorList>
            <person name="Cao W.R."/>
        </authorList>
    </citation>
    <scope>NUCLEOTIDE SEQUENCE [LARGE SCALE GENOMIC DNA]</scope>
    <source>
        <strain evidence="2 3">1494</strain>
    </source>
</reference>
<keyword evidence="3" id="KW-1185">Reference proteome</keyword>
<dbReference type="Gene3D" id="2.60.40.1930">
    <property type="match status" value="1"/>
</dbReference>
<gene>
    <name evidence="2" type="ORF">FVF61_05140</name>
</gene>
<dbReference type="Gene3D" id="2.170.130.10">
    <property type="entry name" value="TonB-dependent receptor, plug domain"/>
    <property type="match status" value="1"/>
</dbReference>
<keyword evidence="1" id="KW-0732">Signal</keyword>
<accession>A0A5D0GIA4</accession>
<feature type="signal peptide" evidence="1">
    <location>
        <begin position="1"/>
        <end position="23"/>
    </location>
</feature>
<feature type="chain" id="PRO_5022700966" description="TonB-dependent receptor plug domain-containing protein" evidence="1">
    <location>
        <begin position="24"/>
        <end position="814"/>
    </location>
</feature>
<sequence length="814" mass="92369">MKSNLLSILLLLVTFSISSQVNFSEKTKEFLSENSYLSNVDKEKFYLHTNKTTYYSGEKIWFKAYIVEDSNNKPNLKTNNLFLNFYSPEKKLISSQLFYAEAGFTYGEIDLNPDLISGNYFIDVDTHRNKNFKSGSVIPIQILSTTETITENNTTASITKTSNSSKNNDLYTISFYPESQTILKDEVNNMAFTIKNNQIPVKASGKIIDNATGEIVTRLMSDKYGMGRFNIHYNSNYTAVLNINGVEKSYSLPQANLLGFIIQKKSQVTDQNTFSFLLKTNNATSSNYNNQSLILVLHRDGFAKSVAPIEINKEITSYQINFLKENLFSGINTLTLFDKNNKPISEYSFWNKPENIELDVTQFQASTDSITLNFNMLNKLADANLSISVLPEATISYNNQQNIITEFQLVPYLKETGFNLADYYNETNGNKHSMDLLIQTAIQNTQVQKNIKDESNLVFQSEHGVRIKGSVNYKGKDLSRHQVMLSSTENNILLVKPLKGEKQFEFDSLMLTHPSKYKLALLNEKGEIEKAGFYVYKNFNKYRPDSLLTRTAEVYNKTKFETSYAIEEEYVPLLMDEEVLDEVLIKTKVESDLEILTKRIEDKVVAKGFTQIYVPDEKTFVGADLLFYLKTLPGIQVNYLDVKTVSIQNTRGRRSLLGGPTIYLVFLDDIPMYDQTDLVGIQMFDIASVTINSSGAGFGIRGTGGVIHVYTKTGQLMKGLGEIINPDIQVSETEFGFNTPTETFKNSEIYFPNKSSEELYSTIDWVPNFYLNAKTPNYLTISTEKHQNLKLIINGMNADGQLIYKSITINKESN</sequence>
<comment type="caution">
    <text evidence="2">The sequence shown here is derived from an EMBL/GenBank/DDBJ whole genome shotgun (WGS) entry which is preliminary data.</text>
</comment>
<name>A0A5D0GIA4_9FLAO</name>
<evidence type="ECO:0000256" key="1">
    <source>
        <dbReference type="SAM" id="SignalP"/>
    </source>
</evidence>
<dbReference type="Proteomes" id="UP000324550">
    <property type="component" value="Unassembled WGS sequence"/>
</dbReference>
<dbReference type="OrthoDB" id="679547at2"/>
<dbReference type="EMBL" id="VSFC01000023">
    <property type="protein sequence ID" value="TYA57292.1"/>
    <property type="molecule type" value="Genomic_DNA"/>
</dbReference>
<proteinExistence type="predicted"/>
<evidence type="ECO:0000313" key="3">
    <source>
        <dbReference type="Proteomes" id="UP000324550"/>
    </source>
</evidence>
<dbReference type="SUPFAM" id="SSF56935">
    <property type="entry name" value="Porins"/>
    <property type="match status" value="1"/>
</dbReference>
<evidence type="ECO:0000313" key="2">
    <source>
        <dbReference type="EMBL" id="TYA57292.1"/>
    </source>
</evidence>
<organism evidence="2 3">
    <name type="scientific">Formosa maritima</name>
    <dbReference type="NCBI Taxonomy" id="2592046"/>
    <lineage>
        <taxon>Bacteria</taxon>
        <taxon>Pseudomonadati</taxon>
        <taxon>Bacteroidota</taxon>
        <taxon>Flavobacteriia</taxon>
        <taxon>Flavobacteriales</taxon>
        <taxon>Flavobacteriaceae</taxon>
        <taxon>Formosa</taxon>
    </lineage>
</organism>
<protein>
    <recommendedName>
        <fullName evidence="4">TonB-dependent receptor plug domain-containing protein</fullName>
    </recommendedName>
</protein>
<dbReference type="InterPro" id="IPR037066">
    <property type="entry name" value="Plug_dom_sf"/>
</dbReference>